<protein>
    <recommendedName>
        <fullName evidence="4">F-box domain-containing protein</fullName>
    </recommendedName>
</protein>
<proteinExistence type="predicted"/>
<evidence type="ECO:0000256" key="1">
    <source>
        <dbReference type="SAM" id="MobiDB-lite"/>
    </source>
</evidence>
<reference evidence="2" key="1">
    <citation type="submission" date="2020-01" db="EMBL/GenBank/DDBJ databases">
        <authorList>
            <consortium name="DOE Joint Genome Institute"/>
            <person name="Haridas S."/>
            <person name="Albert R."/>
            <person name="Binder M."/>
            <person name="Bloem J."/>
            <person name="Labutti K."/>
            <person name="Salamov A."/>
            <person name="Andreopoulos B."/>
            <person name="Baker S.E."/>
            <person name="Barry K."/>
            <person name="Bills G."/>
            <person name="Bluhm B.H."/>
            <person name="Cannon C."/>
            <person name="Castanera R."/>
            <person name="Culley D.E."/>
            <person name="Daum C."/>
            <person name="Ezra D."/>
            <person name="Gonzalez J.B."/>
            <person name="Henrissat B."/>
            <person name="Kuo A."/>
            <person name="Liang C."/>
            <person name="Lipzen A."/>
            <person name="Lutzoni F."/>
            <person name="Magnuson J."/>
            <person name="Mondo S."/>
            <person name="Nolan M."/>
            <person name="Ohm R."/>
            <person name="Pangilinan J."/>
            <person name="Park H.-J."/>
            <person name="Ramirez L."/>
            <person name="Alfaro M."/>
            <person name="Sun H."/>
            <person name="Tritt A."/>
            <person name="Yoshinaga Y."/>
            <person name="Zwiers L.-H."/>
            <person name="Turgeon B.G."/>
            <person name="Goodwin S.B."/>
            <person name="Spatafora J.W."/>
            <person name="Crous P.W."/>
            <person name="Grigoriev I.V."/>
        </authorList>
    </citation>
    <scope>NUCLEOTIDE SEQUENCE</scope>
    <source>
        <strain evidence="2">IPT5</strain>
    </source>
</reference>
<dbReference type="AlphaFoldDB" id="A0A6A7AXI2"/>
<dbReference type="OrthoDB" id="2823490at2759"/>
<dbReference type="Proteomes" id="UP000799423">
    <property type="component" value="Unassembled WGS sequence"/>
</dbReference>
<keyword evidence="3" id="KW-1185">Reference proteome</keyword>
<name>A0A6A7AXI2_9PLEO</name>
<sequence>MISPSYLTRFIQQPNRILDTQNDITNTATTTTNPPPQNEETQPQNPKTFLSLPPELREIIYTNMLLPSFPSPSKSNPSLWHILPPTPASPTTNFTTHVNDTAYNISRSPPPTTCANMLCVNRQIHAELTAVMARLRRKGVLGAGLECVVEKGRVWVSWGGACVVKTRDDGVGGSSVVMGKNVWAWMGSLLGLSGMGMNGRAVTVLERLWVDVRLCDDGNNEEQEAGGEGTEQPNHAATLSEQQERRRISWAVCAVLKDILIFGPDIRALAVEDAMGISRRVRAKRSVVLIDEVVVNVISPTTTTTCRTTTGVTTTTQPPTTGSTTTTPPSTRSSKAAKALAKDLLNVWLQLWAGGESAGQAQCCKSLLEGIERVRVCVDGVGVGTRVLRGELERGRRASGRVGMAVW</sequence>
<feature type="region of interest" description="Disordered" evidence="1">
    <location>
        <begin position="25"/>
        <end position="48"/>
    </location>
</feature>
<accession>A0A6A7AXI2</accession>
<gene>
    <name evidence="2" type="ORF">T440DRAFT_471396</name>
</gene>
<evidence type="ECO:0000313" key="3">
    <source>
        <dbReference type="Proteomes" id="UP000799423"/>
    </source>
</evidence>
<evidence type="ECO:0000313" key="2">
    <source>
        <dbReference type="EMBL" id="KAF2847077.1"/>
    </source>
</evidence>
<dbReference type="EMBL" id="MU006329">
    <property type="protein sequence ID" value="KAF2847077.1"/>
    <property type="molecule type" value="Genomic_DNA"/>
</dbReference>
<feature type="region of interest" description="Disordered" evidence="1">
    <location>
        <begin position="308"/>
        <end position="333"/>
    </location>
</feature>
<organism evidence="2 3">
    <name type="scientific">Plenodomus tracheiphilus IPT5</name>
    <dbReference type="NCBI Taxonomy" id="1408161"/>
    <lineage>
        <taxon>Eukaryota</taxon>
        <taxon>Fungi</taxon>
        <taxon>Dikarya</taxon>
        <taxon>Ascomycota</taxon>
        <taxon>Pezizomycotina</taxon>
        <taxon>Dothideomycetes</taxon>
        <taxon>Pleosporomycetidae</taxon>
        <taxon>Pleosporales</taxon>
        <taxon>Pleosporineae</taxon>
        <taxon>Leptosphaeriaceae</taxon>
        <taxon>Plenodomus</taxon>
    </lineage>
</organism>
<evidence type="ECO:0008006" key="4">
    <source>
        <dbReference type="Google" id="ProtNLM"/>
    </source>
</evidence>
<feature type="compositionally biased region" description="Low complexity" evidence="1">
    <location>
        <begin position="25"/>
        <end position="46"/>
    </location>
</feature>